<dbReference type="GO" id="GO:0016747">
    <property type="term" value="F:acyltransferase activity, transferring groups other than amino-acyl groups"/>
    <property type="evidence" value="ECO:0007669"/>
    <property type="project" value="InterPro"/>
</dbReference>
<dbReference type="EMBL" id="JADZLT010000041">
    <property type="protein sequence ID" value="MBH0237144.1"/>
    <property type="molecule type" value="Genomic_DNA"/>
</dbReference>
<keyword evidence="3" id="KW-0808">Transferase</keyword>
<dbReference type="RefSeq" id="WP_197310245.1">
    <property type="nucleotide sequence ID" value="NZ_JADZLT010000041.1"/>
</dbReference>
<dbReference type="InterPro" id="IPR002656">
    <property type="entry name" value="Acyl_transf_3_dom"/>
</dbReference>
<comment type="caution">
    <text evidence="3">The sequence shown here is derived from an EMBL/GenBank/DDBJ whole genome shotgun (WGS) entry which is preliminary data.</text>
</comment>
<name>A0A931MYL2_9HYPH</name>
<evidence type="ECO:0000313" key="4">
    <source>
        <dbReference type="Proteomes" id="UP000631694"/>
    </source>
</evidence>
<keyword evidence="3" id="KW-0012">Acyltransferase</keyword>
<feature type="transmembrane region" description="Helical" evidence="1">
    <location>
        <begin position="195"/>
        <end position="213"/>
    </location>
</feature>
<keyword evidence="4" id="KW-1185">Reference proteome</keyword>
<dbReference type="InterPro" id="IPR050879">
    <property type="entry name" value="Acyltransferase_3"/>
</dbReference>
<feature type="transmembrane region" description="Helical" evidence="1">
    <location>
        <begin position="323"/>
        <end position="344"/>
    </location>
</feature>
<feature type="transmembrane region" description="Helical" evidence="1">
    <location>
        <begin position="286"/>
        <end position="303"/>
    </location>
</feature>
<protein>
    <submittedName>
        <fullName evidence="3">Acyltransferase</fullName>
    </submittedName>
</protein>
<sequence length="398" mass="42444">MTVDDIRAYRRRAMERPALLAVPAAFDRPFAGALHGVRGIAALAVLWSHVLALLAFNALSTSPLGLMAGGGAAVALFYVLSGAVLAISLRRYAGGLAETVAYGVRRLFRLYPLLIATSAFALAYYLFLHPRVTSPLFEASFFGHYDEAFSPVKIAASFLGLIDKLNPPTWSIFVELVASALMPLFVLGARTPARAIVLTLALLVVSFAMRMAPDSHILLYRWPAFMVNFAAGILALHIGLMLRPRLAALGTAARVLLPVALFLVLMNGRALMDAAGYAYGGHADPVTNLFEVMVSVALVVLLLEAPPRVAVSAPLKALGDLSYGIYLIHFPMLFTVAGLFVLGFGNETLGAHRELFAIGLAVTATLATLAASALAWRFLEAPMIAAGRGLSRRIAGKD</sequence>
<dbReference type="PANTHER" id="PTHR23028">
    <property type="entry name" value="ACETYLTRANSFERASE"/>
    <property type="match status" value="1"/>
</dbReference>
<proteinExistence type="predicted"/>
<gene>
    <name evidence="3" type="ORF">I5731_04865</name>
</gene>
<evidence type="ECO:0000256" key="1">
    <source>
        <dbReference type="SAM" id="Phobius"/>
    </source>
</evidence>
<accession>A0A931MYL2</accession>
<keyword evidence="1" id="KW-0812">Transmembrane</keyword>
<reference evidence="3" key="1">
    <citation type="submission" date="2020-12" db="EMBL/GenBank/DDBJ databases">
        <title>Methylobrevis albus sp. nov., isolated from fresh water lack sediment.</title>
        <authorList>
            <person name="Zou Q."/>
        </authorList>
    </citation>
    <scope>NUCLEOTIDE SEQUENCE</scope>
    <source>
        <strain evidence="3">L22</strain>
    </source>
</reference>
<feature type="transmembrane region" description="Helical" evidence="1">
    <location>
        <begin position="246"/>
        <end position="266"/>
    </location>
</feature>
<dbReference type="AlphaFoldDB" id="A0A931MYL2"/>
<feature type="transmembrane region" description="Helical" evidence="1">
    <location>
        <begin position="40"/>
        <end position="59"/>
    </location>
</feature>
<evidence type="ECO:0000313" key="3">
    <source>
        <dbReference type="EMBL" id="MBH0237144.1"/>
    </source>
</evidence>
<keyword evidence="1" id="KW-0472">Membrane</keyword>
<dbReference type="Proteomes" id="UP000631694">
    <property type="component" value="Unassembled WGS sequence"/>
</dbReference>
<feature type="transmembrane region" description="Helical" evidence="1">
    <location>
        <begin position="219"/>
        <end position="239"/>
    </location>
</feature>
<feature type="transmembrane region" description="Helical" evidence="1">
    <location>
        <begin position="65"/>
        <end position="89"/>
    </location>
</feature>
<evidence type="ECO:0000259" key="2">
    <source>
        <dbReference type="Pfam" id="PF01757"/>
    </source>
</evidence>
<feature type="transmembrane region" description="Helical" evidence="1">
    <location>
        <begin position="170"/>
        <end position="188"/>
    </location>
</feature>
<feature type="transmembrane region" description="Helical" evidence="1">
    <location>
        <begin position="356"/>
        <end position="379"/>
    </location>
</feature>
<keyword evidence="1" id="KW-1133">Transmembrane helix</keyword>
<feature type="transmembrane region" description="Helical" evidence="1">
    <location>
        <begin position="110"/>
        <end position="127"/>
    </location>
</feature>
<dbReference type="Pfam" id="PF01757">
    <property type="entry name" value="Acyl_transf_3"/>
    <property type="match status" value="1"/>
</dbReference>
<feature type="domain" description="Acyltransferase 3" evidence="2">
    <location>
        <begin position="33"/>
        <end position="376"/>
    </location>
</feature>
<organism evidence="3 4">
    <name type="scientific">Methylobrevis albus</name>
    <dbReference type="NCBI Taxonomy" id="2793297"/>
    <lineage>
        <taxon>Bacteria</taxon>
        <taxon>Pseudomonadati</taxon>
        <taxon>Pseudomonadota</taxon>
        <taxon>Alphaproteobacteria</taxon>
        <taxon>Hyphomicrobiales</taxon>
        <taxon>Pleomorphomonadaceae</taxon>
        <taxon>Methylobrevis</taxon>
    </lineage>
</organism>